<feature type="region of interest" description="Disordered" evidence="2">
    <location>
        <begin position="710"/>
        <end position="738"/>
    </location>
</feature>
<name>A0AA42PRC8_9ENTR</name>
<evidence type="ECO:0000256" key="1">
    <source>
        <dbReference type="ARBA" id="ARBA00007734"/>
    </source>
</evidence>
<evidence type="ECO:0000259" key="3">
    <source>
        <dbReference type="Pfam" id="PF01464"/>
    </source>
</evidence>
<dbReference type="SUPFAM" id="SSF53955">
    <property type="entry name" value="Lysozyme-like"/>
    <property type="match status" value="1"/>
</dbReference>
<protein>
    <submittedName>
        <fullName evidence="4">Transglycosylase SLT domain-containing protein</fullName>
    </submittedName>
</protein>
<dbReference type="Proteomes" id="UP001158416">
    <property type="component" value="Unassembled WGS sequence"/>
</dbReference>
<dbReference type="EMBL" id="JAOCAP010000004">
    <property type="protein sequence ID" value="MDH1318791.1"/>
    <property type="molecule type" value="Genomic_DNA"/>
</dbReference>
<comment type="similarity">
    <text evidence="1">Belongs to the transglycosylase Slt family.</text>
</comment>
<evidence type="ECO:0000313" key="5">
    <source>
        <dbReference type="Proteomes" id="UP001158416"/>
    </source>
</evidence>
<accession>A0AA42PRC8</accession>
<evidence type="ECO:0000313" key="4">
    <source>
        <dbReference type="EMBL" id="MDH1318791.1"/>
    </source>
</evidence>
<feature type="compositionally biased region" description="Basic and acidic residues" evidence="2">
    <location>
        <begin position="500"/>
        <end position="510"/>
    </location>
</feature>
<dbReference type="CDD" id="cd00254">
    <property type="entry name" value="LT-like"/>
    <property type="match status" value="1"/>
</dbReference>
<feature type="domain" description="Transglycosylase SLT" evidence="3">
    <location>
        <begin position="577"/>
        <end position="673"/>
    </location>
</feature>
<dbReference type="InterPro" id="IPR023346">
    <property type="entry name" value="Lysozyme-like_dom_sf"/>
</dbReference>
<proteinExistence type="inferred from homology"/>
<feature type="region of interest" description="Disordered" evidence="2">
    <location>
        <begin position="479"/>
        <end position="510"/>
    </location>
</feature>
<gene>
    <name evidence="4" type="ORF">N5C39_10495</name>
</gene>
<dbReference type="PANTHER" id="PTHR37423">
    <property type="entry name" value="SOLUBLE LYTIC MUREIN TRANSGLYCOSYLASE-RELATED"/>
    <property type="match status" value="1"/>
</dbReference>
<reference evidence="4" key="1">
    <citation type="submission" date="2022-09" db="EMBL/GenBank/DDBJ databases">
        <title>Intensive care unit water sources are persistently colonized with multi-drug resistant bacteria and are the site of extensive horizontal gene transfer of antibiotic resistance genes.</title>
        <authorList>
            <person name="Diorio-Toth L."/>
        </authorList>
    </citation>
    <scope>NUCLEOTIDE SEQUENCE</scope>
    <source>
        <strain evidence="4">GD03936</strain>
    </source>
</reference>
<feature type="compositionally biased region" description="Basic and acidic residues" evidence="2">
    <location>
        <begin position="479"/>
        <end position="491"/>
    </location>
</feature>
<feature type="compositionally biased region" description="Polar residues" evidence="2">
    <location>
        <begin position="723"/>
        <end position="738"/>
    </location>
</feature>
<dbReference type="AlphaFoldDB" id="A0AA42PRC8"/>
<dbReference type="Gene3D" id="1.10.530.10">
    <property type="match status" value="1"/>
</dbReference>
<dbReference type="InterPro" id="IPR008258">
    <property type="entry name" value="Transglycosylase_SLT_dom_1"/>
</dbReference>
<comment type="caution">
    <text evidence="4">The sequence shown here is derived from an EMBL/GenBank/DDBJ whole genome shotgun (WGS) entry which is preliminary data.</text>
</comment>
<evidence type="ECO:0000256" key="2">
    <source>
        <dbReference type="SAM" id="MobiDB-lite"/>
    </source>
</evidence>
<dbReference type="Pfam" id="PF01464">
    <property type="entry name" value="SLT"/>
    <property type="match status" value="1"/>
</dbReference>
<organism evidence="4 5">
    <name type="scientific">Enterobacter bugandensis</name>
    <dbReference type="NCBI Taxonomy" id="881260"/>
    <lineage>
        <taxon>Bacteria</taxon>
        <taxon>Pseudomonadati</taxon>
        <taxon>Pseudomonadota</taxon>
        <taxon>Gammaproteobacteria</taxon>
        <taxon>Enterobacterales</taxon>
        <taxon>Enterobacteriaceae</taxon>
        <taxon>Enterobacter</taxon>
    </lineage>
</organism>
<dbReference type="PANTHER" id="PTHR37423:SF2">
    <property type="entry name" value="MEMBRANE-BOUND LYTIC MUREIN TRANSGLYCOSYLASE C"/>
    <property type="match status" value="1"/>
</dbReference>
<sequence length="738" mass="79533">MNAETIKDFLVSLGFDIDEAGAEKFDSVLAGTTANAIKMGLAVEGAALTVVAFTAKIASGLDNLYWASQRTGATVQGIQSIGYAVSQVGGSVDAARSSLESLSRFVRNNPGAEGFLNRLGVQTRDASGNMRDMAAIFTGVGQKLSSMPYYRANQYAQMLGIDENTLMAMRRGVGGFSGQYSAMAKAIGFNADEAARSSNKFMTSLREFGAMAGMARDKIGSNLAGGLAGSLDTLRRHILDNFPRIEQTLTKAIKGILALGDIIGRLFFRLIEGTSSLITWWQSLDKQTRELISLFGALTIALRILNSTFWMSPIGLITALAAGIALLWEDYQTWKEGGDSLIDWGKWKPEVDAALKMVRDLKGSVNELAKALAKLLNIDPKSWSLKWDFSNFIDQMGEFSRMLNMIADLLNAIKDGRWADAASVGRQLLNQGSDKPSAMPEVTDSANQTAEWLNDKLGFDPRNVGKTIKGWLFGSEAGEGRGIHDDQRDPQIDELNGTQEKSRKEAAEYHGRSTGVLGKIAEGIKQIADGMFPTAEAAAFTPTDASGLPLAGVKQPQPSKAGSELLGWMQPMLTSLEQLYRLPEGLLRSVAITESGGNQFAVSGAGAKGLFQFMDGTARDMGLRGNDVFNPEKAAQAAAKYLSQLLKANGGDLSKALASYNWGIGNVQKHGMALMPQETRNYIPKVLSNMPGKGTQVQQQNTYHIYGGGDPRSVGTEVERRQQSANAQVMRGNQTKVG</sequence>